<protein>
    <submittedName>
        <fullName evidence="1">ABC transporter ATP-binding protein</fullName>
    </submittedName>
</protein>
<organism evidence="1 2">
    <name type="scientific">Miniphocaeibacter halophilus</name>
    <dbReference type="NCBI Taxonomy" id="2931922"/>
    <lineage>
        <taxon>Bacteria</taxon>
        <taxon>Bacillati</taxon>
        <taxon>Bacillota</taxon>
        <taxon>Tissierellia</taxon>
        <taxon>Tissierellales</taxon>
        <taxon>Peptoniphilaceae</taxon>
        <taxon>Miniphocaeibacter</taxon>
    </lineage>
</organism>
<reference evidence="1 2" key="1">
    <citation type="journal article" date="2022" name="Int. J. Syst. Evol. Microbiol.">
        <title>Miniphocaeibacter halophilus sp. nov., an ammonium-tolerant acetate-producing bacterium isolated from a biogas system.</title>
        <authorList>
            <person name="Schnurer A."/>
            <person name="Singh A."/>
            <person name="Bi S."/>
            <person name="Qiao W."/>
            <person name="Westerholm M."/>
        </authorList>
    </citation>
    <scope>NUCLEOTIDE SEQUENCE [LARGE SCALE GENOMIC DNA]</scope>
    <source>
        <strain evidence="1 2">AMB_01</strain>
    </source>
</reference>
<sequence>MFLKIDNLKKSYGKNTILEDFNLEINKKELICLLGPSGCGKTTVLNCIGGFIKINGGNIILDNKNITNLFPEDREVSTVFQSYGLFPHMTVIENIKYGLKFKNIAKKQASSMAIKMMELVKLHGYENKKINELSGGEKQRVALARSLVVEPKLLLLDEPLSNLDALLRVELRSEIKRIHDELSLTTIFVTHDQEEAFSIADRIILMDKGKIADMGTAEDIYFKPNNLFTLNFIGTSNIIEKNGTNYYTRPEKITIEKPTDKSNAIILEKYFTGQIINYKVKDKKGNLLKVTTLNNKDFKIGDNVYIDYNLNIIN</sequence>
<evidence type="ECO:0000313" key="2">
    <source>
        <dbReference type="Proteomes" id="UP000595814"/>
    </source>
</evidence>
<proteinExistence type="predicted"/>
<dbReference type="Proteomes" id="UP000595814">
    <property type="component" value="Chromosome"/>
</dbReference>
<keyword evidence="1" id="KW-0547">Nucleotide-binding</keyword>
<name>A0AC61N2T7_9FIRM</name>
<accession>A0AC61N2T7</accession>
<evidence type="ECO:0000313" key="1">
    <source>
        <dbReference type="EMBL" id="QQK08861.1"/>
    </source>
</evidence>
<dbReference type="EMBL" id="CP066744">
    <property type="protein sequence ID" value="QQK08861.1"/>
    <property type="molecule type" value="Genomic_DNA"/>
</dbReference>
<keyword evidence="2" id="KW-1185">Reference proteome</keyword>
<gene>
    <name evidence="1" type="ORF">JFY71_04815</name>
</gene>
<keyword evidence="1" id="KW-0067">ATP-binding</keyword>